<dbReference type="EMBL" id="FTOE01000003">
    <property type="protein sequence ID" value="SIS66131.1"/>
    <property type="molecule type" value="Genomic_DNA"/>
</dbReference>
<evidence type="ECO:0000313" key="9">
    <source>
        <dbReference type="EMBL" id="SIS66131.1"/>
    </source>
</evidence>
<accession>A0A1N7KX64</accession>
<dbReference type="RefSeq" id="WP_076495978.1">
    <property type="nucleotide sequence ID" value="NZ_FTOE01000003.1"/>
</dbReference>
<keyword evidence="5 6" id="KW-0408">Iron</keyword>
<dbReference type="STRING" id="619304.SAMN05421760_10343"/>
<dbReference type="PANTHER" id="PTHR33751">
    <property type="entry name" value="CBB3-TYPE CYTOCHROME C OXIDASE SUBUNIT FIXP"/>
    <property type="match status" value="1"/>
</dbReference>
<evidence type="ECO:0000256" key="1">
    <source>
        <dbReference type="ARBA" id="ARBA00022448"/>
    </source>
</evidence>
<dbReference type="Gene3D" id="1.10.760.10">
    <property type="entry name" value="Cytochrome c-like domain"/>
    <property type="match status" value="1"/>
</dbReference>
<feature type="domain" description="Cytochrome c" evidence="8">
    <location>
        <begin position="26"/>
        <end position="105"/>
    </location>
</feature>
<dbReference type="InterPro" id="IPR036909">
    <property type="entry name" value="Cyt_c-like_dom_sf"/>
</dbReference>
<dbReference type="AlphaFoldDB" id="A0A1N7KX64"/>
<organism evidence="9 10">
    <name type="scientific">Neptunomonas antarctica</name>
    <dbReference type="NCBI Taxonomy" id="619304"/>
    <lineage>
        <taxon>Bacteria</taxon>
        <taxon>Pseudomonadati</taxon>
        <taxon>Pseudomonadota</taxon>
        <taxon>Gammaproteobacteria</taxon>
        <taxon>Oceanospirillales</taxon>
        <taxon>Oceanospirillaceae</taxon>
        <taxon>Neptunomonas</taxon>
    </lineage>
</organism>
<evidence type="ECO:0000256" key="7">
    <source>
        <dbReference type="SAM" id="SignalP"/>
    </source>
</evidence>
<evidence type="ECO:0000313" key="10">
    <source>
        <dbReference type="Proteomes" id="UP000185999"/>
    </source>
</evidence>
<feature type="chain" id="PRO_5013383411" evidence="7">
    <location>
        <begin position="26"/>
        <end position="112"/>
    </location>
</feature>
<keyword evidence="2 6" id="KW-0349">Heme</keyword>
<keyword evidence="7" id="KW-0732">Signal</keyword>
<keyword evidence="1" id="KW-0813">Transport</keyword>
<evidence type="ECO:0000256" key="2">
    <source>
        <dbReference type="ARBA" id="ARBA00022617"/>
    </source>
</evidence>
<dbReference type="PROSITE" id="PS51007">
    <property type="entry name" value="CYTC"/>
    <property type="match status" value="1"/>
</dbReference>
<dbReference type="InterPro" id="IPR050597">
    <property type="entry name" value="Cytochrome_c_Oxidase_Subunit"/>
</dbReference>
<evidence type="ECO:0000256" key="6">
    <source>
        <dbReference type="PROSITE-ProRule" id="PRU00433"/>
    </source>
</evidence>
<dbReference type="GO" id="GO:0009055">
    <property type="term" value="F:electron transfer activity"/>
    <property type="evidence" value="ECO:0007669"/>
    <property type="project" value="InterPro"/>
</dbReference>
<keyword evidence="4" id="KW-0249">Electron transport</keyword>
<evidence type="ECO:0000256" key="3">
    <source>
        <dbReference type="ARBA" id="ARBA00022723"/>
    </source>
</evidence>
<evidence type="ECO:0000256" key="5">
    <source>
        <dbReference type="ARBA" id="ARBA00023004"/>
    </source>
</evidence>
<dbReference type="PANTHER" id="PTHR33751:SF9">
    <property type="entry name" value="CYTOCHROME C4"/>
    <property type="match status" value="1"/>
</dbReference>
<keyword evidence="3 6" id="KW-0479">Metal-binding</keyword>
<dbReference type="InterPro" id="IPR009056">
    <property type="entry name" value="Cyt_c-like_dom"/>
</dbReference>
<evidence type="ECO:0000259" key="8">
    <source>
        <dbReference type="PROSITE" id="PS51007"/>
    </source>
</evidence>
<protein>
    <submittedName>
        <fullName evidence="9">Cytochrome c553</fullName>
    </submittedName>
</protein>
<feature type="signal peptide" evidence="7">
    <location>
        <begin position="1"/>
        <end position="25"/>
    </location>
</feature>
<reference evidence="10" key="1">
    <citation type="submission" date="2017-01" db="EMBL/GenBank/DDBJ databases">
        <authorList>
            <person name="Varghese N."/>
            <person name="Submissions S."/>
        </authorList>
    </citation>
    <scope>NUCLEOTIDE SEQUENCE [LARGE SCALE GENOMIC DNA]</scope>
    <source>
        <strain evidence="10">DSM 22306</strain>
    </source>
</reference>
<dbReference type="Pfam" id="PF00034">
    <property type="entry name" value="Cytochrom_C"/>
    <property type="match status" value="1"/>
</dbReference>
<gene>
    <name evidence="9" type="ORF">SAMN05421760_10343</name>
</gene>
<keyword evidence="10" id="KW-1185">Reference proteome</keyword>
<dbReference type="GO" id="GO:0020037">
    <property type="term" value="F:heme binding"/>
    <property type="evidence" value="ECO:0007669"/>
    <property type="project" value="InterPro"/>
</dbReference>
<dbReference type="GO" id="GO:0046872">
    <property type="term" value="F:metal ion binding"/>
    <property type="evidence" value="ECO:0007669"/>
    <property type="project" value="UniProtKB-KW"/>
</dbReference>
<sequence length="112" mass="12097">MINKVLTVSLTFACLAIITATSVNAANVTEGKIIAEKSCQTCHGMDGIATSPVAANLSGQQEVYLLNQLKKFRSGKREDPQMSIIIKMLNDADMENVAAYYSGIKISVKMPE</sequence>
<name>A0A1N7KX64_9GAMM</name>
<dbReference type="OrthoDB" id="9773456at2"/>
<dbReference type="Proteomes" id="UP000185999">
    <property type="component" value="Unassembled WGS sequence"/>
</dbReference>
<evidence type="ECO:0000256" key="4">
    <source>
        <dbReference type="ARBA" id="ARBA00022982"/>
    </source>
</evidence>
<proteinExistence type="predicted"/>
<dbReference type="SUPFAM" id="SSF46626">
    <property type="entry name" value="Cytochrome c"/>
    <property type="match status" value="1"/>
</dbReference>